<dbReference type="CDD" id="cd00761">
    <property type="entry name" value="Glyco_tranf_GTA_type"/>
    <property type="match status" value="1"/>
</dbReference>
<evidence type="ECO:0000313" key="4">
    <source>
        <dbReference type="EMBL" id="KAA8501161.1"/>
    </source>
</evidence>
<dbReference type="GO" id="GO:0016757">
    <property type="term" value="F:glycosyltransferase activity"/>
    <property type="evidence" value="ECO:0007669"/>
    <property type="project" value="UniProtKB-KW"/>
</dbReference>
<dbReference type="InterPro" id="IPR029044">
    <property type="entry name" value="Nucleotide-diphossugar_trans"/>
</dbReference>
<evidence type="ECO:0000259" key="3">
    <source>
        <dbReference type="Pfam" id="PF00535"/>
    </source>
</evidence>
<gene>
    <name evidence="4" type="ORF">FNY66_09635</name>
</gene>
<proteinExistence type="predicted"/>
<protein>
    <submittedName>
        <fullName evidence="4">Glycosyltransferase family 2 protein</fullName>
    </submittedName>
</protein>
<keyword evidence="1" id="KW-0328">Glycosyltransferase</keyword>
<dbReference type="PANTHER" id="PTHR22916:SF51">
    <property type="entry name" value="GLYCOSYLTRANSFERASE EPSH-RELATED"/>
    <property type="match status" value="1"/>
</dbReference>
<dbReference type="EMBL" id="VMSO01000011">
    <property type="protein sequence ID" value="KAA8501161.1"/>
    <property type="molecule type" value="Genomic_DNA"/>
</dbReference>
<keyword evidence="2 4" id="KW-0808">Transferase</keyword>
<dbReference type="Proteomes" id="UP000322025">
    <property type="component" value="Unassembled WGS sequence"/>
</dbReference>
<dbReference type="InterPro" id="IPR001173">
    <property type="entry name" value="Glyco_trans_2-like"/>
</dbReference>
<evidence type="ECO:0000313" key="5">
    <source>
        <dbReference type="Proteomes" id="UP000322025"/>
    </source>
</evidence>
<feature type="domain" description="Glycosyltransferase 2-like" evidence="3">
    <location>
        <begin position="6"/>
        <end position="127"/>
    </location>
</feature>
<dbReference type="Gene3D" id="3.90.550.10">
    <property type="entry name" value="Spore Coat Polysaccharide Biosynthesis Protein SpsA, Chain A"/>
    <property type="match status" value="1"/>
</dbReference>
<keyword evidence="5" id="KW-1185">Reference proteome</keyword>
<reference evidence="4 5" key="1">
    <citation type="submission" date="2019-07" db="EMBL/GenBank/DDBJ databases">
        <authorList>
            <person name="Wongkuna S."/>
            <person name="Scaria J."/>
        </authorList>
    </citation>
    <scope>NUCLEOTIDE SEQUENCE [LARGE SCALE GENOMIC DNA]</scope>
    <source>
        <strain evidence="4 5">SW178</strain>
    </source>
</reference>
<evidence type="ECO:0000256" key="1">
    <source>
        <dbReference type="ARBA" id="ARBA00022676"/>
    </source>
</evidence>
<dbReference type="Pfam" id="PF00535">
    <property type="entry name" value="Glycos_transf_2"/>
    <property type="match status" value="1"/>
</dbReference>
<dbReference type="RefSeq" id="WP_150310987.1">
    <property type="nucleotide sequence ID" value="NZ_VMSO01000011.1"/>
</dbReference>
<dbReference type="SUPFAM" id="SSF53448">
    <property type="entry name" value="Nucleotide-diphospho-sugar transferases"/>
    <property type="match status" value="1"/>
</dbReference>
<accession>A0A5M9I0T7</accession>
<evidence type="ECO:0000256" key="2">
    <source>
        <dbReference type="ARBA" id="ARBA00022679"/>
    </source>
</evidence>
<comment type="caution">
    <text evidence="4">The sequence shown here is derived from an EMBL/GenBank/DDBJ whole genome shotgun (WGS) entry which is preliminary data.</text>
</comment>
<sequence length="331" mass="38328">MSIRYSVIIPAYNAEKTIRRCLDSLVSIIRDDVELLVINDGSGDRTGEICQEYAERYSNVRYFCKENGGVSSARNMGLDEAEGEYILFVDSDDFVTEEYFEISDNVTRIQPDFVLLGRYIYNGKHLIPHTTGMKDQITETSESTAELLSRALEKQLLNAPSSKIFKRNIIEKNTIRFDERLPIGEDKVFVVQYIMHASTAVTADQPVYALSVENEESLSRKKRENLSEYILLEHELLFRAVREADLEETCKGKYREALTYSYYRSAYTVIAELQKMDLSPKHRIEETKKICMNYNSRIRCRLNTLKIMILALPIRLCMCRSIDYMMKKKTG</sequence>
<organism evidence="4 5">
    <name type="scientific">Mediterraneibacter catenae</name>
    <dbReference type="NCBI Taxonomy" id="2594882"/>
    <lineage>
        <taxon>Bacteria</taxon>
        <taxon>Bacillati</taxon>
        <taxon>Bacillota</taxon>
        <taxon>Clostridia</taxon>
        <taxon>Lachnospirales</taxon>
        <taxon>Lachnospiraceae</taxon>
        <taxon>Mediterraneibacter</taxon>
    </lineage>
</organism>
<name>A0A5M9I0T7_9FIRM</name>
<dbReference type="OrthoDB" id="1828915at2"/>
<dbReference type="PANTHER" id="PTHR22916">
    <property type="entry name" value="GLYCOSYLTRANSFERASE"/>
    <property type="match status" value="1"/>
</dbReference>
<dbReference type="AlphaFoldDB" id="A0A5M9I0T7"/>